<evidence type="ECO:0000256" key="4">
    <source>
        <dbReference type="ARBA" id="ARBA00022741"/>
    </source>
</evidence>
<dbReference type="Pfam" id="PF00005">
    <property type="entry name" value="ABC_tran"/>
    <property type="match status" value="1"/>
</dbReference>
<sequence>MAVIEVKNLTKNYGEVEALKSISFEVQQNEIFGLIGPDGAGKSTLIRILNSLILADEGNVSVMGKDPNKQYQYIRNHIGYMPGRFSLYEDLSVKENLEFFATIFGTTIKKSYNLIKDIYQQIEPFNDRKAGALSGGMKQKLALCAALIHYPKVLFLDEPTTGVDPVSRKEFWQIIKGLHQHNITIIVSTPYMDEADLCDRVALMNDGEILRIDTPQNVANSFDKPLYALEAKEGNYKLIKALRAYSFLDSVFPFGEKLHYTDQRDDDITVELKKHLTSEGFSDISIEKIASNTEDVFIRLMNNQKQ</sequence>
<evidence type="ECO:0000256" key="5">
    <source>
        <dbReference type="ARBA" id="ARBA00022840"/>
    </source>
</evidence>
<dbReference type="EMBL" id="JABANE010000059">
    <property type="protein sequence ID" value="NME70255.1"/>
    <property type="molecule type" value="Genomic_DNA"/>
</dbReference>
<name>A0A7X9XB19_9BACT</name>
<keyword evidence="5 7" id="KW-0067">ATP-binding</keyword>
<evidence type="ECO:0000256" key="3">
    <source>
        <dbReference type="ARBA" id="ARBA00022458"/>
    </source>
</evidence>
<dbReference type="InterPro" id="IPR050763">
    <property type="entry name" value="ABC_transporter_ATP-binding"/>
</dbReference>
<dbReference type="InterPro" id="IPR027417">
    <property type="entry name" value="P-loop_NTPase"/>
</dbReference>
<dbReference type="InterPro" id="IPR017871">
    <property type="entry name" value="ABC_transporter-like_CS"/>
</dbReference>
<keyword evidence="4" id="KW-0547">Nucleotide-binding</keyword>
<keyword evidence="2" id="KW-0813">Transport</keyword>
<dbReference type="PROSITE" id="PS00211">
    <property type="entry name" value="ABC_TRANSPORTER_1"/>
    <property type="match status" value="1"/>
</dbReference>
<comment type="caution">
    <text evidence="7">The sequence shown here is derived from an EMBL/GenBank/DDBJ whole genome shotgun (WGS) entry which is preliminary data.</text>
</comment>
<dbReference type="SMART" id="SM00382">
    <property type="entry name" value="AAA"/>
    <property type="match status" value="1"/>
</dbReference>
<dbReference type="PANTHER" id="PTHR42711:SF5">
    <property type="entry name" value="ABC TRANSPORTER ATP-BINDING PROTEIN NATA"/>
    <property type="match status" value="1"/>
</dbReference>
<proteinExistence type="inferred from homology"/>
<keyword evidence="8" id="KW-1185">Reference proteome</keyword>
<dbReference type="PANTHER" id="PTHR42711">
    <property type="entry name" value="ABC TRANSPORTER ATP-BINDING PROTEIN"/>
    <property type="match status" value="1"/>
</dbReference>
<dbReference type="SUPFAM" id="SSF52540">
    <property type="entry name" value="P-loop containing nucleoside triphosphate hydrolases"/>
    <property type="match status" value="1"/>
</dbReference>
<dbReference type="PROSITE" id="PS50893">
    <property type="entry name" value="ABC_TRANSPORTER_2"/>
    <property type="match status" value="1"/>
</dbReference>
<evidence type="ECO:0000313" key="8">
    <source>
        <dbReference type="Proteomes" id="UP000576082"/>
    </source>
</evidence>
<evidence type="ECO:0000313" key="7">
    <source>
        <dbReference type="EMBL" id="NME70255.1"/>
    </source>
</evidence>
<dbReference type="InterPro" id="IPR003593">
    <property type="entry name" value="AAA+_ATPase"/>
</dbReference>
<feature type="domain" description="ABC transporter" evidence="6">
    <location>
        <begin position="4"/>
        <end position="231"/>
    </location>
</feature>
<evidence type="ECO:0000256" key="2">
    <source>
        <dbReference type="ARBA" id="ARBA00022448"/>
    </source>
</evidence>
<evidence type="ECO:0000256" key="1">
    <source>
        <dbReference type="ARBA" id="ARBA00005417"/>
    </source>
</evidence>
<organism evidence="7 8">
    <name type="scientific">Flammeovirga aprica JL-4</name>
    <dbReference type="NCBI Taxonomy" id="694437"/>
    <lineage>
        <taxon>Bacteria</taxon>
        <taxon>Pseudomonadati</taxon>
        <taxon>Bacteroidota</taxon>
        <taxon>Cytophagia</taxon>
        <taxon>Cytophagales</taxon>
        <taxon>Flammeovirgaceae</taxon>
        <taxon>Flammeovirga</taxon>
    </lineage>
</organism>
<protein>
    <submittedName>
        <fullName evidence="7">ABC transporter ATP-binding protein</fullName>
    </submittedName>
</protein>
<gene>
    <name evidence="7" type="ORF">HHU12_19925</name>
</gene>
<dbReference type="InterPro" id="IPR003439">
    <property type="entry name" value="ABC_transporter-like_ATP-bd"/>
</dbReference>
<comment type="similarity">
    <text evidence="1">Belongs to the ABC transporter superfamily.</text>
</comment>
<accession>A0A7X9XB19</accession>
<keyword evidence="3" id="KW-0536">Nodulation</keyword>
<dbReference type="CDD" id="cd03230">
    <property type="entry name" value="ABC_DR_subfamily_A"/>
    <property type="match status" value="1"/>
</dbReference>
<evidence type="ECO:0000259" key="6">
    <source>
        <dbReference type="PROSITE" id="PS50893"/>
    </source>
</evidence>
<dbReference type="GO" id="GO:0005524">
    <property type="term" value="F:ATP binding"/>
    <property type="evidence" value="ECO:0007669"/>
    <property type="project" value="UniProtKB-KW"/>
</dbReference>
<reference evidence="7 8" key="1">
    <citation type="submission" date="2020-04" db="EMBL/GenBank/DDBJ databases">
        <title>Flammeovirga sp. SR4, a novel species isolated from seawater.</title>
        <authorList>
            <person name="Wang X."/>
        </authorList>
    </citation>
    <scope>NUCLEOTIDE SEQUENCE [LARGE SCALE GENOMIC DNA]</scope>
    <source>
        <strain evidence="7 8">ATCC 23126</strain>
    </source>
</reference>
<dbReference type="Proteomes" id="UP000576082">
    <property type="component" value="Unassembled WGS sequence"/>
</dbReference>
<dbReference type="GO" id="GO:0016887">
    <property type="term" value="F:ATP hydrolysis activity"/>
    <property type="evidence" value="ECO:0007669"/>
    <property type="project" value="InterPro"/>
</dbReference>
<dbReference type="Gene3D" id="3.40.50.300">
    <property type="entry name" value="P-loop containing nucleotide triphosphate hydrolases"/>
    <property type="match status" value="1"/>
</dbReference>
<dbReference type="AlphaFoldDB" id="A0A7X9XB19"/>